<dbReference type="CDD" id="cd00609">
    <property type="entry name" value="AAT_like"/>
    <property type="match status" value="1"/>
</dbReference>
<dbReference type="Gene3D" id="3.40.640.10">
    <property type="entry name" value="Type I PLP-dependent aspartate aminotransferase-like (Major domain)"/>
    <property type="match status" value="1"/>
</dbReference>
<dbReference type="PANTHER" id="PTHR42691:SF1">
    <property type="entry name" value="ASPARTATE AMINOTRANSFERASE YHDR-RELATED"/>
    <property type="match status" value="1"/>
</dbReference>
<evidence type="ECO:0000259" key="1">
    <source>
        <dbReference type="Pfam" id="PF00155"/>
    </source>
</evidence>
<dbReference type="EMBL" id="BAAANH010000006">
    <property type="protein sequence ID" value="GAA1767552.1"/>
    <property type="molecule type" value="Genomic_DNA"/>
</dbReference>
<sequence length="411" mass="45814">MDDRLTSDRVATIAAATPFQLLYEFYRLSGYEQRRHEPGVLDFTFGDPHDPPSEAYVEILREALIPQHELWFAYNFGDAKAIEAATESLRRHIDLPFEPDDVHLTTGGFAAISIALKIVGDLGDEVVYSLPPWFLYEPLVLEAGLVPVKVSIDRQTLDLDLDAIAAAITPRTRIVIVNSPNNPTGRIYPPATLERLAKILDEASERNGRRIFLISDEPYNRIIFDDARFRSPLEFYPWSFLAYSYGKTLLSPGERLGYLAVSPTMPGREQFRDAIEAVQISGGWLFPNSSMQYGLPRLEQLAFDIELFQRKRDTMVAALREIGYTLSVPEGTFYLFPQSPLADDVAFTQALDREGVLVLPGRMFETPGFFRISLTATMETIEAGIPRFAAAFRAVAAAQPEAAKAAAAPTG</sequence>
<comment type="caution">
    <text evidence="2">The sequence shown here is derived from an EMBL/GenBank/DDBJ whole genome shotgun (WGS) entry which is preliminary data.</text>
</comment>
<dbReference type="Pfam" id="PF00155">
    <property type="entry name" value="Aminotran_1_2"/>
    <property type="match status" value="1"/>
</dbReference>
<dbReference type="Proteomes" id="UP001500506">
    <property type="component" value="Unassembled WGS sequence"/>
</dbReference>
<gene>
    <name evidence="2" type="ORF">GCM10009747_30300</name>
</gene>
<dbReference type="InterPro" id="IPR015421">
    <property type="entry name" value="PyrdxlP-dep_Trfase_major"/>
</dbReference>
<dbReference type="GO" id="GO:0008483">
    <property type="term" value="F:transaminase activity"/>
    <property type="evidence" value="ECO:0007669"/>
    <property type="project" value="UniProtKB-KW"/>
</dbReference>
<keyword evidence="3" id="KW-1185">Reference proteome</keyword>
<proteinExistence type="predicted"/>
<dbReference type="PANTHER" id="PTHR42691">
    <property type="entry name" value="ASPARTATE AMINOTRANSFERASE YHDR-RELATED"/>
    <property type="match status" value="1"/>
</dbReference>
<feature type="domain" description="Aminotransferase class I/classII large" evidence="1">
    <location>
        <begin position="40"/>
        <end position="383"/>
    </location>
</feature>
<protein>
    <submittedName>
        <fullName evidence="2">Pyridoxal phosphate-dependent aminotransferase</fullName>
    </submittedName>
</protein>
<evidence type="ECO:0000313" key="3">
    <source>
        <dbReference type="Proteomes" id="UP001500506"/>
    </source>
</evidence>
<evidence type="ECO:0000313" key="2">
    <source>
        <dbReference type="EMBL" id="GAA1767552.1"/>
    </source>
</evidence>
<organism evidence="2 3">
    <name type="scientific">Agromyces humatus</name>
    <dbReference type="NCBI Taxonomy" id="279573"/>
    <lineage>
        <taxon>Bacteria</taxon>
        <taxon>Bacillati</taxon>
        <taxon>Actinomycetota</taxon>
        <taxon>Actinomycetes</taxon>
        <taxon>Micrococcales</taxon>
        <taxon>Microbacteriaceae</taxon>
        <taxon>Agromyces</taxon>
    </lineage>
</organism>
<reference evidence="2 3" key="1">
    <citation type="journal article" date="2019" name="Int. J. Syst. Evol. Microbiol.">
        <title>The Global Catalogue of Microorganisms (GCM) 10K type strain sequencing project: providing services to taxonomists for standard genome sequencing and annotation.</title>
        <authorList>
            <consortium name="The Broad Institute Genomics Platform"/>
            <consortium name="The Broad Institute Genome Sequencing Center for Infectious Disease"/>
            <person name="Wu L."/>
            <person name="Ma J."/>
        </authorList>
    </citation>
    <scope>NUCLEOTIDE SEQUENCE [LARGE SCALE GENOMIC DNA]</scope>
    <source>
        <strain evidence="2 3">JCM 14319</strain>
    </source>
</reference>
<keyword evidence="2" id="KW-0032">Aminotransferase</keyword>
<dbReference type="InterPro" id="IPR015424">
    <property type="entry name" value="PyrdxlP-dep_Trfase"/>
</dbReference>
<dbReference type="InterPro" id="IPR004839">
    <property type="entry name" value="Aminotransferase_I/II_large"/>
</dbReference>
<accession>A0ABN2KW19</accession>
<name>A0ABN2KW19_9MICO</name>
<keyword evidence="2" id="KW-0808">Transferase</keyword>
<dbReference type="RefSeq" id="WP_232498197.1">
    <property type="nucleotide sequence ID" value="NZ_BAAANH010000006.1"/>
</dbReference>
<dbReference type="SUPFAM" id="SSF53383">
    <property type="entry name" value="PLP-dependent transferases"/>
    <property type="match status" value="1"/>
</dbReference>